<organism evidence="1 2">
    <name type="scientific">Nitrosomonas aestuarii</name>
    <dbReference type="NCBI Taxonomy" id="52441"/>
    <lineage>
        <taxon>Bacteria</taxon>
        <taxon>Pseudomonadati</taxon>
        <taxon>Pseudomonadota</taxon>
        <taxon>Betaproteobacteria</taxon>
        <taxon>Nitrosomonadales</taxon>
        <taxon>Nitrosomonadaceae</taxon>
        <taxon>Nitrosomonas</taxon>
    </lineage>
</organism>
<evidence type="ECO:0000313" key="2">
    <source>
        <dbReference type="Proteomes" id="UP000199533"/>
    </source>
</evidence>
<proteinExistence type="predicted"/>
<name>A0A1I3YBV4_9PROT</name>
<protein>
    <submittedName>
        <fullName evidence="1">Uncharacterized protein</fullName>
    </submittedName>
</protein>
<reference evidence="2" key="1">
    <citation type="submission" date="2016-10" db="EMBL/GenBank/DDBJ databases">
        <authorList>
            <person name="Varghese N."/>
            <person name="Submissions S."/>
        </authorList>
    </citation>
    <scope>NUCLEOTIDE SEQUENCE [LARGE SCALE GENOMIC DNA]</scope>
    <source>
        <strain evidence="2">Nm69</strain>
    </source>
</reference>
<gene>
    <name evidence="1" type="ORF">SAMN05216302_1003129</name>
</gene>
<keyword evidence="2" id="KW-1185">Reference proteome</keyword>
<dbReference type="OrthoDB" id="8481213at2"/>
<accession>A0A1I3YBV4</accession>
<dbReference type="Proteomes" id="UP000199533">
    <property type="component" value="Unassembled WGS sequence"/>
</dbReference>
<sequence length="255" mass="29117">MIKQCLSKSSIDSQKIHLLSRNKNESNVNWLERAYHDLNITNPSQWNCIVLTGGKDIASFRIRVAQSYLRGDMLPSFWSDCGLLKVNSKKFANSKFYYLPLLQPSTDSYAPKRNGLVEIQLNKLFDQREFPNLALLAIPVAQKGIFDTLKDYKNERIVYDAVENILPWLAYVWGIGNATNPLMQQIGFPSAMMLSQLFSVHNFDLAPGANGSLSSPEVFWSGVKHWQDFYSKTQENGLLPEARYVTDHIYDIDEN</sequence>
<dbReference type="EMBL" id="FOSP01000003">
    <property type="protein sequence ID" value="SFK29354.1"/>
    <property type="molecule type" value="Genomic_DNA"/>
</dbReference>
<evidence type="ECO:0000313" key="1">
    <source>
        <dbReference type="EMBL" id="SFK29354.1"/>
    </source>
</evidence>
<dbReference type="STRING" id="52441.SAMN05216302_1003129"/>
<dbReference type="RefSeq" id="WP_090697107.1">
    <property type="nucleotide sequence ID" value="NZ_FOSP01000003.1"/>
</dbReference>
<dbReference type="AlphaFoldDB" id="A0A1I3YBV4"/>